<dbReference type="EMBL" id="LIDT01000024">
    <property type="protein sequence ID" value="OCR31710.1"/>
    <property type="molecule type" value="Genomic_DNA"/>
</dbReference>
<dbReference type="PANTHER" id="PTHR39639:SF1">
    <property type="entry name" value="DUF262 DOMAIN-CONTAINING PROTEIN"/>
    <property type="match status" value="1"/>
</dbReference>
<reference evidence="2 3" key="1">
    <citation type="journal article" date="2016" name="PLoS ONE">
        <title>Genomic Diversity of Enterotoxigenic Strains of Bacteroides fragilis.</title>
        <authorList>
            <person name="Pierce J.V."/>
            <person name="Bernstein H.D."/>
        </authorList>
    </citation>
    <scope>NUCLEOTIDE SEQUENCE [LARGE SCALE GENOMIC DNA]</scope>
    <source>
        <strain evidence="2 3">20793-3</strain>
    </source>
</reference>
<dbReference type="RefSeq" id="WP_032579963.1">
    <property type="nucleotide sequence ID" value="NZ_LIDT01000024.1"/>
</dbReference>
<evidence type="ECO:0000259" key="1">
    <source>
        <dbReference type="Pfam" id="PF03235"/>
    </source>
</evidence>
<accession>A0A853PV86</accession>
<protein>
    <recommendedName>
        <fullName evidence="1">GmrSD restriction endonucleases N-terminal domain-containing protein</fullName>
    </recommendedName>
</protein>
<dbReference type="Pfam" id="PF03235">
    <property type="entry name" value="GmrSD_N"/>
    <property type="match status" value="1"/>
</dbReference>
<dbReference type="PANTHER" id="PTHR39639">
    <property type="entry name" value="CHROMOSOME 16, WHOLE GENOME SHOTGUN SEQUENCE"/>
    <property type="match status" value="1"/>
</dbReference>
<dbReference type="Proteomes" id="UP000093197">
    <property type="component" value="Unassembled WGS sequence"/>
</dbReference>
<dbReference type="InterPro" id="IPR004919">
    <property type="entry name" value="GmrSD_N"/>
</dbReference>
<proteinExistence type="predicted"/>
<name>A0A853PV86_BACFG</name>
<evidence type="ECO:0000313" key="3">
    <source>
        <dbReference type="Proteomes" id="UP000093197"/>
    </source>
</evidence>
<sequence length="387" mass="45883">MCDIENRNIETEIIIDNQSDSEDIQNIDISDVVVYARDWTIETIFNQINIGNIDLNPKFQRRNAWNDDKRSKLIESIIMGYPVPEIVLAENPNKKRSFIVIDGKQRLLTLAGFIDNEKYKYWDRPVLKGLKVLKELNRTKYVDLDDKSKREFDNSSLRCTVITNFKDIQILYDIFYRLNSGSESLSTQELRQALNRGKFADYLVEITNTLQPIHSVMNLSEPDKRFRDIEILLRLFAFIKYPKEYKGNLKRFLDEKMGEINSKWAEIDSEIMDQYEKINSTINLLKDIFGDYKFIGRKYDENDFSNRFNKVLFEVEVFYFLHLDNKIIEHKQNFIDAFKKLCLEDIDFRSSIESSTKNIENYKIRYTKFQDLINNSFGLNLSINPFL</sequence>
<feature type="domain" description="GmrSD restriction endonucleases N-terminal" evidence="1">
    <location>
        <begin position="41"/>
        <end position="193"/>
    </location>
</feature>
<gene>
    <name evidence="2" type="ORF">AC094_24820</name>
</gene>
<dbReference type="AlphaFoldDB" id="A0A853PV86"/>
<evidence type="ECO:0000313" key="2">
    <source>
        <dbReference type="EMBL" id="OCR31710.1"/>
    </source>
</evidence>
<organism evidence="2 3">
    <name type="scientific">Bacteroides fragilis</name>
    <dbReference type="NCBI Taxonomy" id="817"/>
    <lineage>
        <taxon>Bacteria</taxon>
        <taxon>Pseudomonadati</taxon>
        <taxon>Bacteroidota</taxon>
        <taxon>Bacteroidia</taxon>
        <taxon>Bacteroidales</taxon>
        <taxon>Bacteroidaceae</taxon>
        <taxon>Bacteroides</taxon>
    </lineage>
</organism>
<comment type="caution">
    <text evidence="2">The sequence shown here is derived from an EMBL/GenBank/DDBJ whole genome shotgun (WGS) entry which is preliminary data.</text>
</comment>